<dbReference type="Proteomes" id="UP001160148">
    <property type="component" value="Unassembled WGS sequence"/>
</dbReference>
<evidence type="ECO:0000313" key="6">
    <source>
        <dbReference type="EMBL" id="CAI6371944.1"/>
    </source>
</evidence>
<keyword evidence="4" id="KW-0862">Zinc</keyword>
<evidence type="ECO:0000256" key="4">
    <source>
        <dbReference type="ARBA" id="ARBA00022833"/>
    </source>
</evidence>
<dbReference type="PANTHER" id="PTHR46481:SF10">
    <property type="entry name" value="ZINC FINGER BED DOMAIN-CONTAINING PROTEIN 39"/>
    <property type="match status" value="1"/>
</dbReference>
<keyword evidence="7" id="KW-1185">Reference proteome</keyword>
<protein>
    <recommendedName>
        <fullName evidence="8">Transposase</fullName>
    </recommendedName>
</protein>
<keyword evidence="2" id="KW-0479">Metal-binding</keyword>
<reference evidence="6 7" key="1">
    <citation type="submission" date="2023-01" db="EMBL/GenBank/DDBJ databases">
        <authorList>
            <person name="Whitehead M."/>
        </authorList>
    </citation>
    <scope>NUCLEOTIDE SEQUENCE [LARGE SCALE GENOMIC DNA]</scope>
</reference>
<name>A0AAV0XTI7_9HEMI</name>
<accession>A0AAV0XTI7</accession>
<keyword evidence="5" id="KW-0539">Nucleus</keyword>
<evidence type="ECO:0000256" key="1">
    <source>
        <dbReference type="ARBA" id="ARBA00004123"/>
    </source>
</evidence>
<dbReference type="PANTHER" id="PTHR46481">
    <property type="entry name" value="ZINC FINGER BED DOMAIN-CONTAINING PROTEIN 4"/>
    <property type="match status" value="1"/>
</dbReference>
<gene>
    <name evidence="6" type="ORF">MEUPH1_LOCUS25886</name>
</gene>
<dbReference type="AlphaFoldDB" id="A0AAV0XTI7"/>
<evidence type="ECO:0000313" key="7">
    <source>
        <dbReference type="Proteomes" id="UP001160148"/>
    </source>
</evidence>
<dbReference type="InterPro" id="IPR052035">
    <property type="entry name" value="ZnF_BED_domain_contain"/>
</dbReference>
<dbReference type="EMBL" id="CARXXK010001017">
    <property type="protein sequence ID" value="CAI6371944.1"/>
    <property type="molecule type" value="Genomic_DNA"/>
</dbReference>
<evidence type="ECO:0000256" key="3">
    <source>
        <dbReference type="ARBA" id="ARBA00022771"/>
    </source>
</evidence>
<organism evidence="6 7">
    <name type="scientific">Macrosiphum euphorbiae</name>
    <name type="common">potato aphid</name>
    <dbReference type="NCBI Taxonomy" id="13131"/>
    <lineage>
        <taxon>Eukaryota</taxon>
        <taxon>Metazoa</taxon>
        <taxon>Ecdysozoa</taxon>
        <taxon>Arthropoda</taxon>
        <taxon>Hexapoda</taxon>
        <taxon>Insecta</taxon>
        <taxon>Pterygota</taxon>
        <taxon>Neoptera</taxon>
        <taxon>Paraneoptera</taxon>
        <taxon>Hemiptera</taxon>
        <taxon>Sternorrhyncha</taxon>
        <taxon>Aphidomorpha</taxon>
        <taxon>Aphidoidea</taxon>
        <taxon>Aphididae</taxon>
        <taxon>Macrosiphini</taxon>
        <taxon>Macrosiphum</taxon>
    </lineage>
</organism>
<evidence type="ECO:0000256" key="5">
    <source>
        <dbReference type="ARBA" id="ARBA00023242"/>
    </source>
</evidence>
<dbReference type="GO" id="GO:0008270">
    <property type="term" value="F:zinc ion binding"/>
    <property type="evidence" value="ECO:0007669"/>
    <property type="project" value="UniProtKB-KW"/>
</dbReference>
<keyword evidence="3" id="KW-0863">Zinc-finger</keyword>
<evidence type="ECO:0000256" key="2">
    <source>
        <dbReference type="ARBA" id="ARBA00022723"/>
    </source>
</evidence>
<dbReference type="SUPFAM" id="SSF53098">
    <property type="entry name" value="Ribonuclease H-like"/>
    <property type="match status" value="1"/>
</dbReference>
<dbReference type="InterPro" id="IPR012337">
    <property type="entry name" value="RNaseH-like_sf"/>
</dbReference>
<sequence>MFQRHNILLEVIPFRPSYHSGDEIYDFVIEILEKWDININNIQVFVHDNAANMGKPFHHRSFKSVSCTSHTLQLAINDVLIMEKQHEELCKKVRSVVS</sequence>
<comment type="subcellular location">
    <subcellularLocation>
        <location evidence="1">Nucleus</location>
    </subcellularLocation>
</comment>
<comment type="caution">
    <text evidence="6">The sequence shown here is derived from an EMBL/GenBank/DDBJ whole genome shotgun (WGS) entry which is preliminary data.</text>
</comment>
<evidence type="ECO:0008006" key="8">
    <source>
        <dbReference type="Google" id="ProtNLM"/>
    </source>
</evidence>
<dbReference type="GO" id="GO:0005634">
    <property type="term" value="C:nucleus"/>
    <property type="evidence" value="ECO:0007669"/>
    <property type="project" value="UniProtKB-SubCell"/>
</dbReference>
<proteinExistence type="predicted"/>